<protein>
    <submittedName>
        <fullName evidence="2">Uncharacterized protein</fullName>
    </submittedName>
</protein>
<evidence type="ECO:0000313" key="2">
    <source>
        <dbReference type="EMBL" id="OAE32809.1"/>
    </source>
</evidence>
<comment type="caution">
    <text evidence="2">The sequence shown here is derived from an EMBL/GenBank/DDBJ whole genome shotgun (WGS) entry which is preliminary data.</text>
</comment>
<name>A0A176WIC7_MARPO</name>
<evidence type="ECO:0000256" key="1">
    <source>
        <dbReference type="SAM" id="MobiDB-lite"/>
    </source>
</evidence>
<feature type="region of interest" description="Disordered" evidence="1">
    <location>
        <begin position="1"/>
        <end position="38"/>
    </location>
</feature>
<accession>A0A176WIC7</accession>
<evidence type="ECO:0000313" key="3">
    <source>
        <dbReference type="Proteomes" id="UP000077202"/>
    </source>
</evidence>
<sequence>MGEESKEGKAVTREDETGRGEERRVERRQARGREPRRFGDPNRLFTHMVISILSLKELELMYNPDLVCAQELVDARTDASPVVIIKFLDRRQGDLQGYTFRRRDLECTIHEDYTHGGYAVGYGPWLATRNRLPRFEIFKKAMSTQFDNFPKAASSNFE</sequence>
<keyword evidence="3" id="KW-1185">Reference proteome</keyword>
<dbReference type="EMBL" id="LVLJ01000728">
    <property type="protein sequence ID" value="OAE32809.1"/>
    <property type="molecule type" value="Genomic_DNA"/>
</dbReference>
<reference evidence="2" key="1">
    <citation type="submission" date="2016-03" db="EMBL/GenBank/DDBJ databases">
        <title>Mechanisms controlling the formation of the plant cell surface in tip-growing cells are functionally conserved among land plants.</title>
        <authorList>
            <person name="Honkanen S."/>
            <person name="Jones V.A."/>
            <person name="Morieri G."/>
            <person name="Champion C."/>
            <person name="Hetherington A.J."/>
            <person name="Kelly S."/>
            <person name="Saint-Marcoux D."/>
            <person name="Proust H."/>
            <person name="Prescott H."/>
            <person name="Dolan L."/>
        </authorList>
    </citation>
    <scope>NUCLEOTIDE SEQUENCE [LARGE SCALE GENOMIC DNA]</scope>
    <source>
        <tissue evidence="2">Whole gametophyte</tissue>
    </source>
</reference>
<dbReference type="Proteomes" id="UP000077202">
    <property type="component" value="Unassembled WGS sequence"/>
</dbReference>
<dbReference type="AlphaFoldDB" id="A0A176WIC7"/>
<organism evidence="2 3">
    <name type="scientific">Marchantia polymorpha subsp. ruderalis</name>
    <dbReference type="NCBI Taxonomy" id="1480154"/>
    <lineage>
        <taxon>Eukaryota</taxon>
        <taxon>Viridiplantae</taxon>
        <taxon>Streptophyta</taxon>
        <taxon>Embryophyta</taxon>
        <taxon>Marchantiophyta</taxon>
        <taxon>Marchantiopsida</taxon>
        <taxon>Marchantiidae</taxon>
        <taxon>Marchantiales</taxon>
        <taxon>Marchantiaceae</taxon>
        <taxon>Marchantia</taxon>
    </lineage>
</organism>
<gene>
    <name evidence="2" type="ORF">AXG93_786s1070</name>
</gene>
<proteinExistence type="predicted"/>